<keyword evidence="5" id="KW-1185">Reference proteome</keyword>
<comment type="similarity">
    <text evidence="1">Belongs to the mycobacterial PPE family.</text>
</comment>
<dbReference type="InterPro" id="IPR000030">
    <property type="entry name" value="PPE_dom"/>
</dbReference>
<feature type="coiled-coil region" evidence="2">
    <location>
        <begin position="283"/>
        <end position="311"/>
    </location>
</feature>
<dbReference type="SUPFAM" id="SSF140459">
    <property type="entry name" value="PE/PPE dimer-like"/>
    <property type="match status" value="1"/>
</dbReference>
<dbReference type="InterPro" id="IPR038332">
    <property type="entry name" value="PPE_sf"/>
</dbReference>
<accession>A0ABU5YTK6</accession>
<dbReference type="Proteomes" id="UP001299283">
    <property type="component" value="Unassembled WGS sequence"/>
</dbReference>
<proteinExistence type="inferred from homology"/>
<sequence length="464" mass="45488">MSFDFGALPPEILSSWMYTGPGAGPLTQAAIAWGGLATELESAATSFATVISELTSMPWMGPAAVATATAAAPYIGWLHATAAQAEHAASQARSAANAFHAAFQSVVPPPVVAANRAQLASLIATNVMGQNGAAIAANELQYGQMWAQDSAAMYSYAANSAYASKLPEPVPAPDPVSPTAQAQQSLAVNQAVGSAAHTSPTSLSQMLTNAVQSLSTPGTAADTSTGGGIITTPGGIITTGSDLGFTPTTIASLLPGYIMLGSTGIFMASGIQGLATTAANSAMQAADRAAQEAAQQAAQEAAQAAEAAEGAWGGESAASGYMGGASSLGEMALSVPPSWGSAAAPLEMLGPFDLPMALPALETAGALEAGAVGGMGGLPMLMGGFPRAAAVGAAAGAGAVASKYGSRIKVLARPPAAGYPAEPGSTAATAHAVPAGHPAQRNAPPGYQAAIVYVPANGQAPATT</sequence>
<name>A0ABU5YTK6_9MYCO</name>
<dbReference type="Gene3D" id="1.20.1260.20">
    <property type="entry name" value="PPE superfamily"/>
    <property type="match status" value="1"/>
</dbReference>
<gene>
    <name evidence="4" type="ORF">K5L39_01075</name>
</gene>
<feature type="domain" description="PPE" evidence="3">
    <location>
        <begin position="4"/>
        <end position="167"/>
    </location>
</feature>
<dbReference type="Pfam" id="PF00823">
    <property type="entry name" value="PPE"/>
    <property type="match status" value="1"/>
</dbReference>
<evidence type="ECO:0000259" key="3">
    <source>
        <dbReference type="Pfam" id="PF00823"/>
    </source>
</evidence>
<evidence type="ECO:0000256" key="1">
    <source>
        <dbReference type="ARBA" id="ARBA00010652"/>
    </source>
</evidence>
<dbReference type="PANTHER" id="PTHR46766:SF1">
    <property type="entry name" value="GLUTAMINE-RICH PROTEIN 2"/>
    <property type="match status" value="1"/>
</dbReference>
<comment type="caution">
    <text evidence="4">The sequence shown here is derived from an EMBL/GenBank/DDBJ whole genome shotgun (WGS) entry which is preliminary data.</text>
</comment>
<reference evidence="4 5" key="1">
    <citation type="submission" date="2023-12" db="EMBL/GenBank/DDBJ databases">
        <title>Description of new species of Mycobacterium terrae complex isolated from sewage at the Sao Paulo Zoological Park Foundation in Brazil.</title>
        <authorList>
            <person name="Romagnoli C.L."/>
            <person name="Conceicao E.C."/>
            <person name="Machado E."/>
            <person name="Barreto L.B.P.F."/>
            <person name="Sharma A."/>
            <person name="Silva N.M."/>
            <person name="Marques L.E."/>
            <person name="Juliana M.A."/>
            <person name="Lourenco M.C.S."/>
            <person name="Digiampietri L.A."/>
            <person name="Suffys P.N."/>
            <person name="Viana-Niero C."/>
        </authorList>
    </citation>
    <scope>NUCLEOTIDE SEQUENCE [LARGE SCALE GENOMIC DNA]</scope>
    <source>
        <strain evidence="4 5">MYC017</strain>
    </source>
</reference>
<dbReference type="PANTHER" id="PTHR46766">
    <property type="entry name" value="GLUTAMINE-RICH PROTEIN 2"/>
    <property type="match status" value="1"/>
</dbReference>
<dbReference type="EMBL" id="JAYJJQ010000001">
    <property type="protein sequence ID" value="MEB3067769.1"/>
    <property type="molecule type" value="Genomic_DNA"/>
</dbReference>
<organism evidence="4 5">
    <name type="scientific">[Mycobacterium] vasticus</name>
    <dbReference type="NCBI Taxonomy" id="2875777"/>
    <lineage>
        <taxon>Bacteria</taxon>
        <taxon>Bacillati</taxon>
        <taxon>Actinomycetota</taxon>
        <taxon>Actinomycetes</taxon>
        <taxon>Mycobacteriales</taxon>
        <taxon>Mycobacteriaceae</taxon>
        <taxon>Mycolicibacter</taxon>
    </lineage>
</organism>
<evidence type="ECO:0000313" key="4">
    <source>
        <dbReference type="EMBL" id="MEB3067769.1"/>
    </source>
</evidence>
<dbReference type="RefSeq" id="WP_225399335.1">
    <property type="nucleotide sequence ID" value="NZ_JAYJJQ010000001.1"/>
</dbReference>
<protein>
    <submittedName>
        <fullName evidence="4">PPE family protein</fullName>
    </submittedName>
</protein>
<evidence type="ECO:0000313" key="5">
    <source>
        <dbReference type="Proteomes" id="UP001299283"/>
    </source>
</evidence>
<keyword evidence="2" id="KW-0175">Coiled coil</keyword>
<evidence type="ECO:0000256" key="2">
    <source>
        <dbReference type="SAM" id="Coils"/>
    </source>
</evidence>